<dbReference type="RefSeq" id="WP_317139819.1">
    <property type="nucleotide sequence ID" value="NZ_CP118157.1"/>
</dbReference>
<keyword evidence="1" id="KW-0472">Membrane</keyword>
<reference evidence="2 3" key="1">
    <citation type="submission" date="2023-02" db="EMBL/GenBank/DDBJ databases">
        <title>Microbacterium betulae sp. nov., isolated from birch wood.</title>
        <authorList>
            <person name="Pasciak M."/>
            <person name="Pawlik K.J."/>
            <person name="Martynowski D."/>
            <person name="Laczmanski L."/>
            <person name="Ciekot J."/>
            <person name="Szponar B."/>
            <person name="Wojcik-Fatla A."/>
            <person name="Mackiewicz B."/>
            <person name="Farian E."/>
            <person name="Cholewa G."/>
            <person name="Cholewa A."/>
            <person name="Dutkiewicz J."/>
        </authorList>
    </citation>
    <scope>NUCLEOTIDE SEQUENCE [LARGE SCALE GENOMIC DNA]</scope>
    <source>
        <strain evidence="2 3">AB</strain>
    </source>
</reference>
<evidence type="ECO:0000256" key="1">
    <source>
        <dbReference type="SAM" id="Phobius"/>
    </source>
</evidence>
<keyword evidence="1" id="KW-0812">Transmembrane</keyword>
<dbReference type="AlphaFoldDB" id="A0AA97FHL6"/>
<protein>
    <recommendedName>
        <fullName evidence="4">DUF2746 domain-containing protein</fullName>
    </recommendedName>
</protein>
<proteinExistence type="predicted"/>
<feature type="transmembrane region" description="Helical" evidence="1">
    <location>
        <begin position="6"/>
        <end position="27"/>
    </location>
</feature>
<gene>
    <name evidence="2" type="ORF">N8K70_01355</name>
</gene>
<sequence>MTLTEPQVWVLIGAFVAAVGTMITVTLTSFHRSLYAVADGIRAEIRGLRAEMNVRFDAVNAEMNVRFDAVNANMEHLDRDVSALAKRVLGD</sequence>
<dbReference type="KEGG" id="mbet:N8K70_01355"/>
<evidence type="ECO:0008006" key="4">
    <source>
        <dbReference type="Google" id="ProtNLM"/>
    </source>
</evidence>
<dbReference type="EMBL" id="CP118157">
    <property type="protein sequence ID" value="WOF23348.1"/>
    <property type="molecule type" value="Genomic_DNA"/>
</dbReference>
<evidence type="ECO:0000313" key="3">
    <source>
        <dbReference type="Proteomes" id="UP001305498"/>
    </source>
</evidence>
<keyword evidence="1" id="KW-1133">Transmembrane helix</keyword>
<evidence type="ECO:0000313" key="2">
    <source>
        <dbReference type="EMBL" id="WOF23348.1"/>
    </source>
</evidence>
<name>A0AA97FHL6_9MICO</name>
<organism evidence="2 3">
    <name type="scientific">Microbacterium betulae</name>
    <dbReference type="NCBI Taxonomy" id="2981139"/>
    <lineage>
        <taxon>Bacteria</taxon>
        <taxon>Bacillati</taxon>
        <taxon>Actinomycetota</taxon>
        <taxon>Actinomycetes</taxon>
        <taxon>Micrococcales</taxon>
        <taxon>Microbacteriaceae</taxon>
        <taxon>Microbacterium</taxon>
    </lineage>
</organism>
<accession>A0AA97FHL6</accession>
<dbReference type="Proteomes" id="UP001305498">
    <property type="component" value="Chromosome"/>
</dbReference>
<keyword evidence="3" id="KW-1185">Reference proteome</keyword>